<gene>
    <name evidence="1" type="ORF">CEXT_731761</name>
</gene>
<accession>A0AAV4NDU7</accession>
<dbReference type="Proteomes" id="UP001054945">
    <property type="component" value="Unassembled WGS sequence"/>
</dbReference>
<organism evidence="1 2">
    <name type="scientific">Caerostris extrusa</name>
    <name type="common">Bark spider</name>
    <name type="synonym">Caerostris bankana</name>
    <dbReference type="NCBI Taxonomy" id="172846"/>
    <lineage>
        <taxon>Eukaryota</taxon>
        <taxon>Metazoa</taxon>
        <taxon>Ecdysozoa</taxon>
        <taxon>Arthropoda</taxon>
        <taxon>Chelicerata</taxon>
        <taxon>Arachnida</taxon>
        <taxon>Araneae</taxon>
        <taxon>Araneomorphae</taxon>
        <taxon>Entelegynae</taxon>
        <taxon>Araneoidea</taxon>
        <taxon>Araneidae</taxon>
        <taxon>Caerostris</taxon>
    </lineage>
</organism>
<name>A0AAV4NDU7_CAEEX</name>
<dbReference type="EMBL" id="BPLR01020721">
    <property type="protein sequence ID" value="GIX81851.1"/>
    <property type="molecule type" value="Genomic_DNA"/>
</dbReference>
<comment type="caution">
    <text evidence="1">The sequence shown here is derived from an EMBL/GenBank/DDBJ whole genome shotgun (WGS) entry which is preliminary data.</text>
</comment>
<proteinExistence type="predicted"/>
<evidence type="ECO:0000313" key="1">
    <source>
        <dbReference type="EMBL" id="GIX81851.1"/>
    </source>
</evidence>
<evidence type="ECO:0000313" key="2">
    <source>
        <dbReference type="Proteomes" id="UP001054945"/>
    </source>
</evidence>
<reference evidence="1 2" key="1">
    <citation type="submission" date="2021-06" db="EMBL/GenBank/DDBJ databases">
        <title>Caerostris extrusa draft genome.</title>
        <authorList>
            <person name="Kono N."/>
            <person name="Arakawa K."/>
        </authorList>
    </citation>
    <scope>NUCLEOTIDE SEQUENCE [LARGE SCALE GENOMIC DNA]</scope>
</reference>
<keyword evidence="2" id="KW-1185">Reference proteome</keyword>
<dbReference type="AlphaFoldDB" id="A0AAV4NDU7"/>
<protein>
    <submittedName>
        <fullName evidence="1">Uncharacterized protein</fullName>
    </submittedName>
</protein>
<sequence length="90" mass="10415">MIRYLERHSSRFSTGAFSPPETVPWRGVEKPIYSYGWGLILNDVHYKDEKQLRRSGHSFSALFRSAVNQHSVTGQRLCPPEGEFHYSGSW</sequence>